<accession>G3BEW6</accession>
<evidence type="ECO:0000313" key="2">
    <source>
        <dbReference type="Proteomes" id="UP000000707"/>
    </source>
</evidence>
<dbReference type="Pfam" id="PF05841">
    <property type="entry name" value="Apc15p"/>
    <property type="match status" value="1"/>
</dbReference>
<dbReference type="AlphaFoldDB" id="G3BEW6"/>
<dbReference type="eggNOG" id="ENOG502RQ1I">
    <property type="taxonomic scope" value="Eukaryota"/>
</dbReference>
<dbReference type="EMBL" id="GL996528">
    <property type="protein sequence ID" value="EGV61215.1"/>
    <property type="molecule type" value="Genomic_DNA"/>
</dbReference>
<name>G3BEW6_CANTC</name>
<dbReference type="EMBL" id="GL996528">
    <property type="protein sequence ID" value="EGV61216.1"/>
    <property type="molecule type" value="Genomic_DNA"/>
</dbReference>
<dbReference type="InterPro" id="IPR008402">
    <property type="entry name" value="APC_su15/mnd2"/>
</dbReference>
<dbReference type="GO" id="GO:0031145">
    <property type="term" value="P:anaphase-promoting complex-dependent catabolic process"/>
    <property type="evidence" value="ECO:0007669"/>
    <property type="project" value="InterPro"/>
</dbReference>
<dbReference type="GO" id="GO:0005680">
    <property type="term" value="C:anaphase-promoting complex"/>
    <property type="evidence" value="ECO:0007669"/>
    <property type="project" value="InterPro"/>
</dbReference>
<proteinExistence type="predicted"/>
<dbReference type="OrthoDB" id="2017893at2759"/>
<organism evidence="2">
    <name type="scientific">Candida tenuis (strain ATCC 10573 / BCRC 21748 / CBS 615 / JCM 9827 / NBRC 10315 / NRRL Y-1498 / VKM Y-70)</name>
    <name type="common">Yeast</name>
    <name type="synonym">Yamadazyma tenuis</name>
    <dbReference type="NCBI Taxonomy" id="590646"/>
    <lineage>
        <taxon>Eukaryota</taxon>
        <taxon>Fungi</taxon>
        <taxon>Dikarya</taxon>
        <taxon>Ascomycota</taxon>
        <taxon>Saccharomycotina</taxon>
        <taxon>Pichiomycetes</taxon>
        <taxon>Debaryomycetaceae</taxon>
        <taxon>Yamadazyma</taxon>
    </lineage>
</organism>
<protein>
    <submittedName>
        <fullName evidence="1">Uncharacterized protein</fullName>
    </submittedName>
</protein>
<dbReference type="KEGG" id="cten:90981790"/>
<reference evidence="1 2" key="1">
    <citation type="journal article" date="2011" name="Proc. Natl. Acad. Sci. U.S.A.">
        <title>Comparative genomics of xylose-fermenting fungi for enhanced biofuel production.</title>
        <authorList>
            <person name="Wohlbach D.J."/>
            <person name="Kuo A."/>
            <person name="Sato T.K."/>
            <person name="Potts K.M."/>
            <person name="Salamov A.A."/>
            <person name="LaButti K.M."/>
            <person name="Sun H."/>
            <person name="Clum A."/>
            <person name="Pangilinan J.L."/>
            <person name="Lindquist E.A."/>
            <person name="Lucas S."/>
            <person name="Lapidus A."/>
            <person name="Jin M."/>
            <person name="Gunawan C."/>
            <person name="Balan V."/>
            <person name="Dale B.E."/>
            <person name="Jeffries T.W."/>
            <person name="Zinkel R."/>
            <person name="Barry K.W."/>
            <person name="Grigoriev I.V."/>
            <person name="Gasch A.P."/>
        </authorList>
    </citation>
    <scope>NUCLEOTIDE SEQUENCE [LARGE SCALE GENOMIC DNA]</scope>
    <source>
        <strain evidence="1">ATCC 10573</strain>
        <strain evidence="2">ATCC 10573 / BCRC 21748 / CBS 615 / JCM 9827 / NBRC 10315 / NRRL Y-1498 / VKM Y-70</strain>
    </source>
</reference>
<evidence type="ECO:0000313" key="1">
    <source>
        <dbReference type="EMBL" id="EGV61215.1"/>
    </source>
</evidence>
<dbReference type="Proteomes" id="UP000000707">
    <property type="component" value="Unassembled WGS sequence"/>
</dbReference>
<sequence>MYSPSFNINSCYELWSEQKSEFYQSPLNAYPAEYPGISKYRQMSSLSLATQMKLNKLNSTKYYGYNSLKPIGINKTMEQIDHENNLVVETNVTNTLENDLVEQNLNVEVDLDNQVPNFDSDGDNNDVIDALNDEDEGFMAEEVEYQNDHSLGTSIVEPVNTVSPIRMPHESSSPTTGTINTPFPTLVMRAEQDNEEDMILDDSS</sequence>
<keyword evidence="2" id="KW-1185">Reference proteome</keyword>
<dbReference type="GeneID" id="90981790"/>
<gene>
    <name evidence="1" type="ORF">CANTEDRAFT_116686</name>
</gene>
<dbReference type="HOGENOM" id="CLU_1343081_0_0_1"/>